<dbReference type="PANTHER" id="PTHR10520">
    <property type="entry name" value="TRIFUNCTIONAL PURINE BIOSYNTHETIC PROTEIN ADENOSINE-3-RELATED"/>
    <property type="match status" value="1"/>
</dbReference>
<dbReference type="UniPathway" id="UPA00074">
    <property type="reaction ID" value="UER00129"/>
</dbReference>
<dbReference type="HAMAP" id="MF_00741">
    <property type="entry name" value="AIRS"/>
    <property type="match status" value="1"/>
</dbReference>
<dbReference type="FunCoup" id="A0A2R6QC23">
    <property type="interactions" value="949"/>
</dbReference>
<evidence type="ECO:0000256" key="6">
    <source>
        <dbReference type="ARBA" id="ARBA00022840"/>
    </source>
</evidence>
<dbReference type="AlphaFoldDB" id="A0A2R6QC23"/>
<accession>A0A2R6QC23</accession>
<dbReference type="InterPro" id="IPR004733">
    <property type="entry name" value="PurM_cligase"/>
</dbReference>
<dbReference type="GO" id="GO:0006189">
    <property type="term" value="P:'de novo' IMP biosynthetic process"/>
    <property type="evidence" value="ECO:0007669"/>
    <property type="project" value="UniProtKB-UniPathway"/>
</dbReference>
<gene>
    <name evidence="12" type="ORF">CEY00_Acc18953</name>
</gene>
<comment type="caution">
    <text evidence="12">The sequence shown here is derived from an EMBL/GenBank/DDBJ whole genome shotgun (WGS) entry which is preliminary data.</text>
</comment>
<comment type="pathway">
    <text evidence="1">Purine metabolism; IMP biosynthesis via de novo pathway; 5-amino-1-(5-phospho-D-ribosyl)imidazole from N(2)-formyl-N(1)-(5-phospho-D-ribosyl)glycinamide: step 2/2.</text>
</comment>
<dbReference type="CDD" id="cd02196">
    <property type="entry name" value="PurM"/>
    <property type="match status" value="1"/>
</dbReference>
<evidence type="ECO:0000256" key="2">
    <source>
        <dbReference type="ARBA" id="ARBA00010280"/>
    </source>
</evidence>
<evidence type="ECO:0000259" key="11">
    <source>
        <dbReference type="Pfam" id="PF02769"/>
    </source>
</evidence>
<name>A0A2R6QC23_ACTCC</name>
<evidence type="ECO:0000256" key="9">
    <source>
        <dbReference type="ARBA" id="ARBA00049057"/>
    </source>
</evidence>
<dbReference type="Gene3D" id="3.30.1330.10">
    <property type="entry name" value="PurM-like, N-terminal domain"/>
    <property type="match status" value="1"/>
</dbReference>
<evidence type="ECO:0000256" key="4">
    <source>
        <dbReference type="ARBA" id="ARBA00022598"/>
    </source>
</evidence>
<comment type="similarity">
    <text evidence="2">Belongs to the AIR synthase family.</text>
</comment>
<dbReference type="Gramene" id="PSS05684">
    <property type="protein sequence ID" value="PSS05684"/>
    <property type="gene ID" value="CEY00_Acc18953"/>
</dbReference>
<sequence>MAMTFRANTLSCVTDLIRLSSQSPYTKPKFNCFSSKRFMRIPLTCKEVSGLRIVPMSSKSKDQSEGGGLTYKDAGVDIDAGSELVRRIAKMAPGIGGFGGLFPLGDSYLVAGTDGVGTKLKLAFETGIHDTIGIDLVAMSVNDIVTSGAKPLFFLDYYATSHLDVDLAEKVIKGIVDGCQQSDCALLGGETAEMPDFYADGEYDLSGFAVGIVKKDSVINGKNIEVGDVLIGLPSSGVHSNGFSLVRRVLAQSGLSLKDQLPGETVTLGEALMAPTVIYVQQVLDFVSKGGVKGIAHITGGGFTDNIPRVFPQGLGAVIYNDSWLVPPVFKWLQEVGRIDDAEMRRTFNMGIGMVLVVSQEAALRILGDAQGAYSAYCIGEVVSGNGVGYQ</sequence>
<dbReference type="GO" id="GO:0004641">
    <property type="term" value="F:phosphoribosylformylglycinamidine cyclo-ligase activity"/>
    <property type="evidence" value="ECO:0007669"/>
    <property type="project" value="UniProtKB-EC"/>
</dbReference>
<evidence type="ECO:0000256" key="1">
    <source>
        <dbReference type="ARBA" id="ARBA00004686"/>
    </source>
</evidence>
<dbReference type="GO" id="GO:0004637">
    <property type="term" value="F:phosphoribosylamine-glycine ligase activity"/>
    <property type="evidence" value="ECO:0007669"/>
    <property type="project" value="TreeGrafter"/>
</dbReference>
<dbReference type="Pfam" id="PF00586">
    <property type="entry name" value="AIRS"/>
    <property type="match status" value="1"/>
</dbReference>
<keyword evidence="5" id="KW-0547">Nucleotide-binding</keyword>
<dbReference type="GO" id="GO:0005524">
    <property type="term" value="F:ATP binding"/>
    <property type="evidence" value="ECO:0007669"/>
    <property type="project" value="UniProtKB-KW"/>
</dbReference>
<dbReference type="InterPro" id="IPR036676">
    <property type="entry name" value="PurM-like_C_sf"/>
</dbReference>
<keyword evidence="6" id="KW-0067">ATP-binding</keyword>
<dbReference type="InParanoid" id="A0A2R6QC23"/>
<evidence type="ECO:0000256" key="3">
    <source>
        <dbReference type="ARBA" id="ARBA00013047"/>
    </source>
</evidence>
<reference evidence="13" key="2">
    <citation type="journal article" date="2018" name="BMC Genomics">
        <title>A manually annotated Actinidia chinensis var. chinensis (kiwifruit) genome highlights the challenges associated with draft genomes and gene prediction in plants.</title>
        <authorList>
            <person name="Pilkington S.M."/>
            <person name="Crowhurst R."/>
            <person name="Hilario E."/>
            <person name="Nardozza S."/>
            <person name="Fraser L."/>
            <person name="Peng Y."/>
            <person name="Gunaseelan K."/>
            <person name="Simpson R."/>
            <person name="Tahir J."/>
            <person name="Deroles S.C."/>
            <person name="Templeton K."/>
            <person name="Luo Z."/>
            <person name="Davy M."/>
            <person name="Cheng C."/>
            <person name="McNeilage M."/>
            <person name="Scaglione D."/>
            <person name="Liu Y."/>
            <person name="Zhang Q."/>
            <person name="Datson P."/>
            <person name="De Silva N."/>
            <person name="Gardiner S.E."/>
            <person name="Bassett H."/>
            <person name="Chagne D."/>
            <person name="McCallum J."/>
            <person name="Dzierzon H."/>
            <person name="Deng C."/>
            <person name="Wang Y.Y."/>
            <person name="Barron L."/>
            <person name="Manako K."/>
            <person name="Bowen J."/>
            <person name="Foster T.M."/>
            <person name="Erridge Z.A."/>
            <person name="Tiffin H."/>
            <person name="Waite C.N."/>
            <person name="Davies K.M."/>
            <person name="Grierson E.P."/>
            <person name="Laing W.A."/>
            <person name="Kirk R."/>
            <person name="Chen X."/>
            <person name="Wood M."/>
            <person name="Montefiori M."/>
            <person name="Brummell D.A."/>
            <person name="Schwinn K.E."/>
            <person name="Catanach A."/>
            <person name="Fullerton C."/>
            <person name="Li D."/>
            <person name="Meiyalaghan S."/>
            <person name="Nieuwenhuizen N."/>
            <person name="Read N."/>
            <person name="Prakash R."/>
            <person name="Hunter D."/>
            <person name="Zhang H."/>
            <person name="McKenzie M."/>
            <person name="Knabel M."/>
            <person name="Harris A."/>
            <person name="Allan A.C."/>
            <person name="Gleave A."/>
            <person name="Chen A."/>
            <person name="Janssen B.J."/>
            <person name="Plunkett B."/>
            <person name="Ampomah-Dwamena C."/>
            <person name="Voogd C."/>
            <person name="Leif D."/>
            <person name="Lafferty D."/>
            <person name="Souleyre E.J.F."/>
            <person name="Varkonyi-Gasic E."/>
            <person name="Gambi F."/>
            <person name="Hanley J."/>
            <person name="Yao J.L."/>
            <person name="Cheung J."/>
            <person name="David K.M."/>
            <person name="Warren B."/>
            <person name="Marsh K."/>
            <person name="Snowden K.C."/>
            <person name="Lin-Wang K."/>
            <person name="Brian L."/>
            <person name="Martinez-Sanchez M."/>
            <person name="Wang M."/>
            <person name="Ileperuma N."/>
            <person name="Macnee N."/>
            <person name="Campin R."/>
            <person name="McAtee P."/>
            <person name="Drummond R.S.M."/>
            <person name="Espley R.V."/>
            <person name="Ireland H.S."/>
            <person name="Wu R."/>
            <person name="Atkinson R.G."/>
            <person name="Karunairetnam S."/>
            <person name="Bulley S."/>
            <person name="Chunkath S."/>
            <person name="Hanley Z."/>
            <person name="Storey R."/>
            <person name="Thrimawithana A.H."/>
            <person name="Thomson S."/>
            <person name="David C."/>
            <person name="Testolin R."/>
            <person name="Huang H."/>
            <person name="Hellens R.P."/>
            <person name="Schaffer R.J."/>
        </authorList>
    </citation>
    <scope>NUCLEOTIDE SEQUENCE [LARGE SCALE GENOMIC DNA]</scope>
    <source>
        <strain evidence="13">cv. Red5</strain>
    </source>
</reference>
<dbReference type="InterPro" id="IPR016188">
    <property type="entry name" value="PurM-like_N"/>
</dbReference>
<dbReference type="InterPro" id="IPR036921">
    <property type="entry name" value="PurM-like_N_sf"/>
</dbReference>
<dbReference type="InterPro" id="IPR010918">
    <property type="entry name" value="PurM-like_C_dom"/>
</dbReference>
<dbReference type="SUPFAM" id="SSF56042">
    <property type="entry name" value="PurM C-terminal domain-like"/>
    <property type="match status" value="1"/>
</dbReference>
<dbReference type="Gene3D" id="3.90.650.10">
    <property type="entry name" value="PurM-like C-terminal domain"/>
    <property type="match status" value="1"/>
</dbReference>
<dbReference type="Pfam" id="PF02769">
    <property type="entry name" value="AIRS_C"/>
    <property type="match status" value="1"/>
</dbReference>
<feature type="domain" description="PurM-like C-terminal" evidence="11">
    <location>
        <begin position="225"/>
        <end position="388"/>
    </location>
</feature>
<reference evidence="12 13" key="1">
    <citation type="submission" date="2017-07" db="EMBL/GenBank/DDBJ databases">
        <title>An improved, manually edited Actinidia chinensis var. chinensis (kiwifruit) genome highlights the challenges associated with draft genomes and gene prediction in plants.</title>
        <authorList>
            <person name="Pilkington S."/>
            <person name="Crowhurst R."/>
            <person name="Hilario E."/>
            <person name="Nardozza S."/>
            <person name="Fraser L."/>
            <person name="Peng Y."/>
            <person name="Gunaseelan K."/>
            <person name="Simpson R."/>
            <person name="Tahir J."/>
            <person name="Deroles S."/>
            <person name="Templeton K."/>
            <person name="Luo Z."/>
            <person name="Davy M."/>
            <person name="Cheng C."/>
            <person name="Mcneilage M."/>
            <person name="Scaglione D."/>
            <person name="Liu Y."/>
            <person name="Zhang Q."/>
            <person name="Datson P."/>
            <person name="De Silva N."/>
            <person name="Gardiner S."/>
            <person name="Bassett H."/>
            <person name="Chagne D."/>
            <person name="Mccallum J."/>
            <person name="Dzierzon H."/>
            <person name="Deng C."/>
            <person name="Wang Y.-Y."/>
            <person name="Barron N."/>
            <person name="Manako K."/>
            <person name="Bowen J."/>
            <person name="Foster T."/>
            <person name="Erridge Z."/>
            <person name="Tiffin H."/>
            <person name="Waite C."/>
            <person name="Davies K."/>
            <person name="Grierson E."/>
            <person name="Laing W."/>
            <person name="Kirk R."/>
            <person name="Chen X."/>
            <person name="Wood M."/>
            <person name="Montefiori M."/>
            <person name="Brummell D."/>
            <person name="Schwinn K."/>
            <person name="Catanach A."/>
            <person name="Fullerton C."/>
            <person name="Li D."/>
            <person name="Meiyalaghan S."/>
            <person name="Nieuwenhuizen N."/>
            <person name="Read N."/>
            <person name="Prakash R."/>
            <person name="Hunter D."/>
            <person name="Zhang H."/>
            <person name="Mckenzie M."/>
            <person name="Knabel M."/>
            <person name="Harris A."/>
            <person name="Allan A."/>
            <person name="Chen A."/>
            <person name="Janssen B."/>
            <person name="Plunkett B."/>
            <person name="Dwamena C."/>
            <person name="Voogd C."/>
            <person name="Leif D."/>
            <person name="Lafferty D."/>
            <person name="Souleyre E."/>
            <person name="Varkonyi-Gasic E."/>
            <person name="Gambi F."/>
            <person name="Hanley J."/>
            <person name="Yao J.-L."/>
            <person name="Cheung J."/>
            <person name="David K."/>
            <person name="Warren B."/>
            <person name="Marsh K."/>
            <person name="Snowden K."/>
            <person name="Lin-Wang K."/>
            <person name="Brian L."/>
            <person name="Martinez-Sanchez M."/>
            <person name="Wang M."/>
            <person name="Ileperuma N."/>
            <person name="Macnee N."/>
            <person name="Campin R."/>
            <person name="Mcatee P."/>
            <person name="Drummond R."/>
            <person name="Espley R."/>
            <person name="Ireland H."/>
            <person name="Wu R."/>
            <person name="Atkinson R."/>
            <person name="Karunairetnam S."/>
            <person name="Bulley S."/>
            <person name="Chunkath S."/>
            <person name="Hanley Z."/>
            <person name="Storey R."/>
            <person name="Thrimawithana A."/>
            <person name="Thomson S."/>
            <person name="David C."/>
            <person name="Testolin R."/>
        </authorList>
    </citation>
    <scope>NUCLEOTIDE SEQUENCE [LARGE SCALE GENOMIC DNA]</scope>
    <source>
        <strain evidence="13">cv. Red5</strain>
        <tissue evidence="12">Young leaf</tissue>
    </source>
</reference>
<protein>
    <recommendedName>
        <fullName evidence="3">phosphoribosylformylglycinamidine cyclo-ligase</fullName>
        <ecNumber evidence="3">6.3.3.1</ecNumber>
    </recommendedName>
    <alternativeName>
        <fullName evidence="8">AIR synthase</fullName>
    </alternativeName>
    <alternativeName>
        <fullName evidence="7">Phosphoribosyl-aminoimidazole synthetase</fullName>
    </alternativeName>
</protein>
<dbReference type="STRING" id="1590841.A0A2R6QC23"/>
<evidence type="ECO:0000256" key="5">
    <source>
        <dbReference type="ARBA" id="ARBA00022741"/>
    </source>
</evidence>
<organism evidence="12 13">
    <name type="scientific">Actinidia chinensis var. chinensis</name>
    <name type="common">Chinese soft-hair kiwi</name>
    <dbReference type="NCBI Taxonomy" id="1590841"/>
    <lineage>
        <taxon>Eukaryota</taxon>
        <taxon>Viridiplantae</taxon>
        <taxon>Streptophyta</taxon>
        <taxon>Embryophyta</taxon>
        <taxon>Tracheophyta</taxon>
        <taxon>Spermatophyta</taxon>
        <taxon>Magnoliopsida</taxon>
        <taxon>eudicotyledons</taxon>
        <taxon>Gunneridae</taxon>
        <taxon>Pentapetalae</taxon>
        <taxon>asterids</taxon>
        <taxon>Ericales</taxon>
        <taxon>Actinidiaceae</taxon>
        <taxon>Actinidia</taxon>
    </lineage>
</organism>
<keyword evidence="13" id="KW-1185">Reference proteome</keyword>
<evidence type="ECO:0000313" key="12">
    <source>
        <dbReference type="EMBL" id="PSS05684.1"/>
    </source>
</evidence>
<dbReference type="PANTHER" id="PTHR10520:SF12">
    <property type="entry name" value="TRIFUNCTIONAL PURINE BIOSYNTHETIC PROTEIN ADENOSINE-3"/>
    <property type="match status" value="1"/>
</dbReference>
<proteinExistence type="inferred from homology"/>
<dbReference type="OrthoDB" id="2018833at2759"/>
<evidence type="ECO:0000313" key="13">
    <source>
        <dbReference type="Proteomes" id="UP000241394"/>
    </source>
</evidence>
<keyword evidence="4 12" id="KW-0436">Ligase</keyword>
<dbReference type="OMA" id="MTDYICV"/>
<dbReference type="FunFam" id="3.30.1330.10:FF:000001">
    <property type="entry name" value="Phosphoribosylformylglycinamidine cyclo-ligase"/>
    <property type="match status" value="1"/>
</dbReference>
<evidence type="ECO:0000259" key="10">
    <source>
        <dbReference type="Pfam" id="PF00586"/>
    </source>
</evidence>
<evidence type="ECO:0000256" key="7">
    <source>
        <dbReference type="ARBA" id="ARBA00031908"/>
    </source>
</evidence>
<dbReference type="FunFam" id="3.90.650.10:FF:000001">
    <property type="entry name" value="Phosphoribosylformylglycinamidine cyclo-ligase"/>
    <property type="match status" value="1"/>
</dbReference>
<dbReference type="NCBIfam" id="TIGR00878">
    <property type="entry name" value="purM"/>
    <property type="match status" value="1"/>
</dbReference>
<dbReference type="GO" id="GO:0046084">
    <property type="term" value="P:adenine biosynthetic process"/>
    <property type="evidence" value="ECO:0007669"/>
    <property type="project" value="TreeGrafter"/>
</dbReference>
<dbReference type="SUPFAM" id="SSF55326">
    <property type="entry name" value="PurM N-terminal domain-like"/>
    <property type="match status" value="1"/>
</dbReference>
<dbReference type="Proteomes" id="UP000241394">
    <property type="component" value="Chromosome LG17"/>
</dbReference>
<dbReference type="GO" id="GO:0005829">
    <property type="term" value="C:cytosol"/>
    <property type="evidence" value="ECO:0007669"/>
    <property type="project" value="TreeGrafter"/>
</dbReference>
<dbReference type="EC" id="6.3.3.1" evidence="3"/>
<comment type="catalytic activity">
    <reaction evidence="9">
        <text>2-formamido-N(1)-(5-O-phospho-beta-D-ribosyl)acetamidine + ATP = 5-amino-1-(5-phospho-beta-D-ribosyl)imidazole + ADP + phosphate + H(+)</text>
        <dbReference type="Rhea" id="RHEA:23032"/>
        <dbReference type="ChEBI" id="CHEBI:15378"/>
        <dbReference type="ChEBI" id="CHEBI:30616"/>
        <dbReference type="ChEBI" id="CHEBI:43474"/>
        <dbReference type="ChEBI" id="CHEBI:137981"/>
        <dbReference type="ChEBI" id="CHEBI:147287"/>
        <dbReference type="ChEBI" id="CHEBI:456216"/>
        <dbReference type="EC" id="6.3.3.1"/>
    </reaction>
</comment>
<dbReference type="EMBL" id="NKQK01000017">
    <property type="protein sequence ID" value="PSS05684.1"/>
    <property type="molecule type" value="Genomic_DNA"/>
</dbReference>
<evidence type="ECO:0000256" key="8">
    <source>
        <dbReference type="ARBA" id="ARBA00032931"/>
    </source>
</evidence>
<feature type="domain" description="PurM-like N-terminal" evidence="10">
    <location>
        <begin position="105"/>
        <end position="213"/>
    </location>
</feature>